<dbReference type="Proteomes" id="UP000266841">
    <property type="component" value="Unassembled WGS sequence"/>
</dbReference>
<feature type="region of interest" description="Disordered" evidence="1">
    <location>
        <begin position="232"/>
        <end position="356"/>
    </location>
</feature>
<comment type="caution">
    <text evidence="2">The sequence shown here is derived from an EMBL/GenBank/DDBJ whole genome shotgun (WGS) entry which is preliminary data.</text>
</comment>
<feature type="compositionally biased region" description="Polar residues" evidence="1">
    <location>
        <begin position="124"/>
        <end position="134"/>
    </location>
</feature>
<organism evidence="2 3">
    <name type="scientific">Thalassiosira oceanica</name>
    <name type="common">Marine diatom</name>
    <dbReference type="NCBI Taxonomy" id="159749"/>
    <lineage>
        <taxon>Eukaryota</taxon>
        <taxon>Sar</taxon>
        <taxon>Stramenopiles</taxon>
        <taxon>Ochrophyta</taxon>
        <taxon>Bacillariophyta</taxon>
        <taxon>Coscinodiscophyceae</taxon>
        <taxon>Thalassiosirophycidae</taxon>
        <taxon>Thalassiosirales</taxon>
        <taxon>Thalassiosiraceae</taxon>
        <taxon>Thalassiosira</taxon>
    </lineage>
</organism>
<evidence type="ECO:0000313" key="3">
    <source>
        <dbReference type="Proteomes" id="UP000266841"/>
    </source>
</evidence>
<sequence>MERLRALSQRPGVDQLLVASFNLDSVVKFGKKRNALCMSKGCTKYAQSQCDGLCNTHYNILSNGKCTPTQTVRLDEPFQLQSSFWLLPKTAGLEERTRLPALPGQAIRRSRRQCALRDDHARSSNEGGVTSSGTAVPEDLMDCEDHDATTRLGAQDREDCASPENRDEAAGGSEEVGAAVSGKDNYTDGVSPFHYEPDRKFFRERKEANTPMDEGHLTENDLSRALLSPGMKEAVAAPPIDKGHEPEVTMTKEEKDGGAGAEKNTTAVAPKNASTAEDDSYYTDENTEAGEATEEEQPPDSGGATSPNMSPRSTALSEDTVVIMTINGEVSEGYIAEEERNNSGAGQATAGSGVEE</sequence>
<feature type="compositionally biased region" description="Basic and acidic residues" evidence="1">
    <location>
        <begin position="241"/>
        <end position="257"/>
    </location>
</feature>
<dbReference type="EMBL" id="AGNL01019231">
    <property type="protein sequence ID" value="EJK61980.1"/>
    <property type="molecule type" value="Genomic_DNA"/>
</dbReference>
<dbReference type="AlphaFoldDB" id="K0S9L2"/>
<proteinExistence type="predicted"/>
<feature type="compositionally biased region" description="Polar residues" evidence="1">
    <location>
        <begin position="263"/>
        <end position="275"/>
    </location>
</feature>
<feature type="compositionally biased region" description="Acidic residues" evidence="1">
    <location>
        <begin position="276"/>
        <end position="298"/>
    </location>
</feature>
<feature type="region of interest" description="Disordered" evidence="1">
    <location>
        <begin position="152"/>
        <end position="198"/>
    </location>
</feature>
<keyword evidence="3" id="KW-1185">Reference proteome</keyword>
<gene>
    <name evidence="2" type="ORF">THAOC_17434</name>
</gene>
<evidence type="ECO:0000313" key="2">
    <source>
        <dbReference type="EMBL" id="EJK61980.1"/>
    </source>
</evidence>
<evidence type="ECO:0000256" key="1">
    <source>
        <dbReference type="SAM" id="MobiDB-lite"/>
    </source>
</evidence>
<name>K0S9L2_THAOC</name>
<accession>K0S9L2</accession>
<protein>
    <submittedName>
        <fullName evidence="2">Uncharacterized protein</fullName>
    </submittedName>
</protein>
<feature type="compositionally biased region" description="Polar residues" evidence="1">
    <location>
        <begin position="303"/>
        <end position="317"/>
    </location>
</feature>
<feature type="region of interest" description="Disordered" evidence="1">
    <location>
        <begin position="110"/>
        <end position="140"/>
    </location>
</feature>
<reference evidence="2 3" key="1">
    <citation type="journal article" date="2012" name="Genome Biol.">
        <title>Genome and low-iron response of an oceanic diatom adapted to chronic iron limitation.</title>
        <authorList>
            <person name="Lommer M."/>
            <person name="Specht M."/>
            <person name="Roy A.S."/>
            <person name="Kraemer L."/>
            <person name="Andreson R."/>
            <person name="Gutowska M.A."/>
            <person name="Wolf J."/>
            <person name="Bergner S.V."/>
            <person name="Schilhabel M.B."/>
            <person name="Klostermeier U.C."/>
            <person name="Beiko R.G."/>
            <person name="Rosenstiel P."/>
            <person name="Hippler M."/>
            <person name="Laroche J."/>
        </authorList>
    </citation>
    <scope>NUCLEOTIDE SEQUENCE [LARGE SCALE GENOMIC DNA]</scope>
    <source>
        <strain evidence="2 3">CCMP1005</strain>
    </source>
</reference>
<feature type="compositionally biased region" description="Low complexity" evidence="1">
    <location>
        <begin position="170"/>
        <end position="182"/>
    </location>
</feature>
<feature type="non-terminal residue" evidence="2">
    <location>
        <position position="356"/>
    </location>
</feature>
<feature type="compositionally biased region" description="Basic and acidic residues" evidence="1">
    <location>
        <begin position="152"/>
        <end position="169"/>
    </location>
</feature>